<gene>
    <name evidence="2" type="ORF">V3851_04585</name>
</gene>
<sequence>MKSIKIKAFVGISTLVLIFGGVTIFSSELIDVSAATSPYEEFPKEKREMLESIERKKYEARSEIAGKEIELKNKEAELKRTEDLKKSLTNEESEAPITTEILDFIDDPLRNKVIKFTNGWITPTESGAVSVYGGALVNDLEQGVVLVRHYDEKRFMTGSSIIKTPDKLGAIEIKNYKDMVLTLVTEDGTELQFDVRVEKFQQ</sequence>
<comment type="caution">
    <text evidence="2">The sequence shown here is derived from an EMBL/GenBank/DDBJ whole genome shotgun (WGS) entry which is preliminary data.</text>
</comment>
<dbReference type="EMBL" id="JAZHPZ010000002">
    <property type="protein sequence ID" value="MEF2965100.1"/>
    <property type="molecule type" value="Genomic_DNA"/>
</dbReference>
<proteinExistence type="predicted"/>
<name>A0ABU7VNR1_9BACL</name>
<feature type="coiled-coil region" evidence="1">
    <location>
        <begin position="50"/>
        <end position="91"/>
    </location>
</feature>
<evidence type="ECO:0000313" key="2">
    <source>
        <dbReference type="EMBL" id="MEF2965100.1"/>
    </source>
</evidence>
<evidence type="ECO:0000313" key="3">
    <source>
        <dbReference type="Proteomes" id="UP001306950"/>
    </source>
</evidence>
<reference evidence="2 3" key="1">
    <citation type="submission" date="2024-02" db="EMBL/GenBank/DDBJ databases">
        <title>A nitrogen-fixing paenibacillus bacterium.</title>
        <authorList>
            <person name="Zhang W.L."/>
            <person name="Chen S.F."/>
        </authorList>
    </citation>
    <scope>NUCLEOTIDE SEQUENCE [LARGE SCALE GENOMIC DNA]</scope>
    <source>
        <strain evidence="2 3">M1</strain>
    </source>
</reference>
<protein>
    <submittedName>
        <fullName evidence="2">Uncharacterized protein</fullName>
    </submittedName>
</protein>
<keyword evidence="3" id="KW-1185">Reference proteome</keyword>
<organism evidence="2 3">
    <name type="scientific">Paenibacillus haidiansis</name>
    <dbReference type="NCBI Taxonomy" id="1574488"/>
    <lineage>
        <taxon>Bacteria</taxon>
        <taxon>Bacillati</taxon>
        <taxon>Bacillota</taxon>
        <taxon>Bacilli</taxon>
        <taxon>Bacillales</taxon>
        <taxon>Paenibacillaceae</taxon>
        <taxon>Paenibacillus</taxon>
    </lineage>
</organism>
<evidence type="ECO:0000256" key="1">
    <source>
        <dbReference type="SAM" id="Coils"/>
    </source>
</evidence>
<dbReference type="Proteomes" id="UP001306950">
    <property type="component" value="Unassembled WGS sequence"/>
</dbReference>
<keyword evidence="1" id="KW-0175">Coiled coil</keyword>
<accession>A0ABU7VNR1</accession>
<dbReference type="RefSeq" id="WP_331845342.1">
    <property type="nucleotide sequence ID" value="NZ_JAZHPZ010000002.1"/>
</dbReference>